<evidence type="ECO:0000313" key="2">
    <source>
        <dbReference type="EMBL" id="KIP10931.1"/>
    </source>
</evidence>
<organism evidence="2 3">
    <name type="scientific">Phlebiopsis gigantea (strain 11061_1 CR5-6)</name>
    <name type="common">White-rot fungus</name>
    <name type="synonym">Peniophora gigantea</name>
    <dbReference type="NCBI Taxonomy" id="745531"/>
    <lineage>
        <taxon>Eukaryota</taxon>
        <taxon>Fungi</taxon>
        <taxon>Dikarya</taxon>
        <taxon>Basidiomycota</taxon>
        <taxon>Agaricomycotina</taxon>
        <taxon>Agaricomycetes</taxon>
        <taxon>Polyporales</taxon>
        <taxon>Phanerochaetaceae</taxon>
        <taxon>Phlebiopsis</taxon>
    </lineage>
</organism>
<dbReference type="CDD" id="cd23507">
    <property type="entry name" value="hydrophobin_I"/>
    <property type="match status" value="1"/>
</dbReference>
<name>A0A0C3S4X9_PHLG1</name>
<evidence type="ECO:0000256" key="1">
    <source>
        <dbReference type="SAM" id="SignalP"/>
    </source>
</evidence>
<sequence>MLGVKVLVWAGICTMSVLPIVSATPTRVPRQVPLSCPAGDALQCCQALEPLSSIPGIGSIILPSPEPGQNIIIGINCQPLILLGPSACTANITCCRTGIESTQFVRRLLFSRPRRPFFLSLHERHACLFRLREAADVGHCVECITCTSHCYQNSHPRANSTH</sequence>
<dbReference type="AlphaFoldDB" id="A0A0C3S4X9"/>
<accession>A0A0C3S4X9</accession>
<dbReference type="EMBL" id="KN840450">
    <property type="protein sequence ID" value="KIP10931.1"/>
    <property type="molecule type" value="Genomic_DNA"/>
</dbReference>
<keyword evidence="3" id="KW-1185">Reference proteome</keyword>
<reference evidence="2 3" key="1">
    <citation type="journal article" date="2014" name="PLoS Genet.">
        <title>Analysis of the Phlebiopsis gigantea genome, transcriptome and secretome provides insight into its pioneer colonization strategies of wood.</title>
        <authorList>
            <person name="Hori C."/>
            <person name="Ishida T."/>
            <person name="Igarashi K."/>
            <person name="Samejima M."/>
            <person name="Suzuki H."/>
            <person name="Master E."/>
            <person name="Ferreira P."/>
            <person name="Ruiz-Duenas F.J."/>
            <person name="Held B."/>
            <person name="Canessa P."/>
            <person name="Larrondo L.F."/>
            <person name="Schmoll M."/>
            <person name="Druzhinina I.S."/>
            <person name="Kubicek C.P."/>
            <person name="Gaskell J.A."/>
            <person name="Kersten P."/>
            <person name="St John F."/>
            <person name="Glasner J."/>
            <person name="Sabat G."/>
            <person name="Splinter BonDurant S."/>
            <person name="Syed K."/>
            <person name="Yadav J."/>
            <person name="Mgbeahuruike A.C."/>
            <person name="Kovalchuk A."/>
            <person name="Asiegbu F.O."/>
            <person name="Lackner G."/>
            <person name="Hoffmeister D."/>
            <person name="Rencoret J."/>
            <person name="Gutierrez A."/>
            <person name="Sun H."/>
            <person name="Lindquist E."/>
            <person name="Barry K."/>
            <person name="Riley R."/>
            <person name="Grigoriev I.V."/>
            <person name="Henrissat B."/>
            <person name="Kues U."/>
            <person name="Berka R.M."/>
            <person name="Martinez A.T."/>
            <person name="Covert S.F."/>
            <person name="Blanchette R.A."/>
            <person name="Cullen D."/>
        </authorList>
    </citation>
    <scope>NUCLEOTIDE SEQUENCE [LARGE SCALE GENOMIC DNA]</scope>
    <source>
        <strain evidence="2 3">11061_1 CR5-6</strain>
    </source>
</reference>
<evidence type="ECO:0008006" key="4">
    <source>
        <dbReference type="Google" id="ProtNLM"/>
    </source>
</evidence>
<proteinExistence type="predicted"/>
<dbReference type="HOGENOM" id="CLU_1635997_0_0_1"/>
<keyword evidence="1" id="KW-0732">Signal</keyword>
<dbReference type="Proteomes" id="UP000053257">
    <property type="component" value="Unassembled WGS sequence"/>
</dbReference>
<feature type="signal peptide" evidence="1">
    <location>
        <begin position="1"/>
        <end position="23"/>
    </location>
</feature>
<gene>
    <name evidence="2" type="ORF">PHLGIDRAFT_186228</name>
</gene>
<evidence type="ECO:0000313" key="3">
    <source>
        <dbReference type="Proteomes" id="UP000053257"/>
    </source>
</evidence>
<protein>
    <recommendedName>
        <fullName evidence="4">Hydrophobin</fullName>
    </recommendedName>
</protein>
<feature type="chain" id="PRO_5002169293" description="Hydrophobin" evidence="1">
    <location>
        <begin position="24"/>
        <end position="162"/>
    </location>
</feature>